<dbReference type="PRINTS" id="PR00449">
    <property type="entry name" value="RASTRNSFRMNG"/>
</dbReference>
<proteinExistence type="predicted"/>
<dbReference type="Gene3D" id="3.40.50.300">
    <property type="entry name" value="P-loop containing nucleotide triphosphate hydrolases"/>
    <property type="match status" value="1"/>
</dbReference>
<dbReference type="InterPro" id="IPR027417">
    <property type="entry name" value="P-loop_NTPase"/>
</dbReference>
<dbReference type="PROSITE" id="PS51419">
    <property type="entry name" value="RAB"/>
    <property type="match status" value="1"/>
</dbReference>
<evidence type="ECO:0000256" key="2">
    <source>
        <dbReference type="ARBA" id="ARBA00023134"/>
    </source>
</evidence>
<evidence type="ECO:0000313" key="4">
    <source>
        <dbReference type="Proteomes" id="UP001470230"/>
    </source>
</evidence>
<protein>
    <submittedName>
        <fullName evidence="3">Uncharacterized protein</fullName>
    </submittedName>
</protein>
<reference evidence="3 4" key="1">
    <citation type="submission" date="2024-04" db="EMBL/GenBank/DDBJ databases">
        <title>Tritrichomonas musculus Genome.</title>
        <authorList>
            <person name="Alves-Ferreira E."/>
            <person name="Grigg M."/>
            <person name="Lorenzi H."/>
            <person name="Galac M."/>
        </authorList>
    </citation>
    <scope>NUCLEOTIDE SEQUENCE [LARGE SCALE GENOMIC DNA]</scope>
    <source>
        <strain evidence="3 4">EAF2021</strain>
    </source>
</reference>
<dbReference type="InterPro" id="IPR001806">
    <property type="entry name" value="Small_GTPase"/>
</dbReference>
<gene>
    <name evidence="3" type="ORF">M9Y10_006837</name>
</gene>
<keyword evidence="2" id="KW-0342">GTP-binding</keyword>
<name>A0ABR2JF90_9EUKA</name>
<dbReference type="EMBL" id="JAPFFF010000012">
    <property type="protein sequence ID" value="KAK8876619.1"/>
    <property type="molecule type" value="Genomic_DNA"/>
</dbReference>
<dbReference type="InterPro" id="IPR003578">
    <property type="entry name" value="Small_GTPase_Rho"/>
</dbReference>
<dbReference type="Pfam" id="PF00071">
    <property type="entry name" value="Ras"/>
    <property type="match status" value="1"/>
</dbReference>
<dbReference type="SMART" id="SM00174">
    <property type="entry name" value="RHO"/>
    <property type="match status" value="1"/>
</dbReference>
<keyword evidence="1" id="KW-0547">Nucleotide-binding</keyword>
<dbReference type="SUPFAM" id="SSF52540">
    <property type="entry name" value="P-loop containing nucleoside triphosphate hydrolases"/>
    <property type="match status" value="1"/>
</dbReference>
<dbReference type="PANTHER" id="PTHR24072">
    <property type="entry name" value="RHO FAMILY GTPASE"/>
    <property type="match status" value="1"/>
</dbReference>
<evidence type="ECO:0000313" key="3">
    <source>
        <dbReference type="EMBL" id="KAK8876619.1"/>
    </source>
</evidence>
<evidence type="ECO:0000256" key="1">
    <source>
        <dbReference type="ARBA" id="ARBA00022741"/>
    </source>
</evidence>
<comment type="caution">
    <text evidence="3">The sequence shown here is derived from an EMBL/GenBank/DDBJ whole genome shotgun (WGS) entry which is preliminary data.</text>
</comment>
<dbReference type="Proteomes" id="UP001470230">
    <property type="component" value="Unassembled WGS sequence"/>
</dbReference>
<sequence length="219" mass="25668">MKVKKTKKIKKSFNCFLCGDNNIGKKTLLYTYKNCKIPDEEAKKYLFNEYSYCTIDVFVDNFEIKMKTFMLSGADNYYTHRRSEQLANDATIFCFSLVNEFSFKKIRNEYFREFVEWSVKKPCILVGFKKDKRDLNLKNNIRENNNEPYFCEDNDIITTEMGEKLKKEIGASAYIECSSFNIINVHEVFEEASRAILQASIDTDTSNDQINDHSCCSIF</sequence>
<organism evidence="3 4">
    <name type="scientific">Tritrichomonas musculus</name>
    <dbReference type="NCBI Taxonomy" id="1915356"/>
    <lineage>
        <taxon>Eukaryota</taxon>
        <taxon>Metamonada</taxon>
        <taxon>Parabasalia</taxon>
        <taxon>Tritrichomonadida</taxon>
        <taxon>Tritrichomonadidae</taxon>
        <taxon>Tritrichomonas</taxon>
    </lineage>
</organism>
<keyword evidence="4" id="KW-1185">Reference proteome</keyword>
<accession>A0ABR2JF90</accession>